<dbReference type="InterPro" id="IPR019313">
    <property type="entry name" value="Mediator_Med17"/>
</dbReference>
<evidence type="ECO:0000256" key="8">
    <source>
        <dbReference type="SAM" id="Phobius"/>
    </source>
</evidence>
<dbReference type="InterPro" id="IPR011990">
    <property type="entry name" value="TPR-like_helical_dom_sf"/>
</dbReference>
<dbReference type="Gene3D" id="1.25.40.10">
    <property type="entry name" value="Tetratricopeptide repeat domain"/>
    <property type="match status" value="1"/>
</dbReference>
<evidence type="ECO:0000256" key="3">
    <source>
        <dbReference type="ARBA" id="ARBA00023015"/>
    </source>
</evidence>
<dbReference type="GO" id="GO:0003712">
    <property type="term" value="F:transcription coregulator activity"/>
    <property type="evidence" value="ECO:0007669"/>
    <property type="project" value="InterPro"/>
</dbReference>
<dbReference type="Pfam" id="PF20479">
    <property type="entry name" value="TMEM128"/>
    <property type="match status" value="1"/>
</dbReference>
<keyword evidence="4 6" id="KW-0804">Transcription</keyword>
<keyword evidence="8" id="KW-1133">Transmembrane helix</keyword>
<dbReference type="PANTHER" id="PTHR13114:SF7">
    <property type="entry name" value="MEDIATOR OF RNA POLYMERASE II TRANSCRIPTION SUBUNIT 17"/>
    <property type="match status" value="1"/>
</dbReference>
<keyword evidence="3 6" id="KW-0805">Transcription regulation</keyword>
<feature type="region of interest" description="Disordered" evidence="7">
    <location>
        <begin position="127"/>
        <end position="150"/>
    </location>
</feature>
<dbReference type="EMBL" id="JAVYJV010000020">
    <property type="protein sequence ID" value="KAK4344217.1"/>
    <property type="molecule type" value="Genomic_DNA"/>
</dbReference>
<feature type="compositionally biased region" description="Low complexity" evidence="7">
    <location>
        <begin position="137"/>
        <end position="149"/>
    </location>
</feature>
<reference evidence="9" key="1">
    <citation type="submission" date="2023-12" db="EMBL/GenBank/DDBJ databases">
        <title>Genome assembly of Anisodus tanguticus.</title>
        <authorList>
            <person name="Wang Y.-J."/>
        </authorList>
    </citation>
    <scope>NUCLEOTIDE SEQUENCE</scope>
    <source>
        <strain evidence="9">KB-2021</strain>
        <tissue evidence="9">Leaf</tissue>
    </source>
</reference>
<evidence type="ECO:0000256" key="4">
    <source>
        <dbReference type="ARBA" id="ARBA00023163"/>
    </source>
</evidence>
<dbReference type="AlphaFoldDB" id="A0AAE1R568"/>
<evidence type="ECO:0000256" key="1">
    <source>
        <dbReference type="ARBA" id="ARBA00004123"/>
    </source>
</evidence>
<evidence type="ECO:0000256" key="7">
    <source>
        <dbReference type="SAM" id="MobiDB-lite"/>
    </source>
</evidence>
<keyword evidence="6" id="KW-0010">Activator</keyword>
<dbReference type="GO" id="GO:0016592">
    <property type="term" value="C:mediator complex"/>
    <property type="evidence" value="ECO:0007669"/>
    <property type="project" value="InterPro"/>
</dbReference>
<dbReference type="InterPro" id="IPR006597">
    <property type="entry name" value="Sel1-like"/>
</dbReference>
<evidence type="ECO:0000313" key="10">
    <source>
        <dbReference type="Proteomes" id="UP001291623"/>
    </source>
</evidence>
<evidence type="ECO:0000256" key="5">
    <source>
        <dbReference type="ARBA" id="ARBA00023242"/>
    </source>
</evidence>
<dbReference type="InterPro" id="IPR033579">
    <property type="entry name" value="TMEM128"/>
</dbReference>
<evidence type="ECO:0000256" key="2">
    <source>
        <dbReference type="ARBA" id="ARBA00005635"/>
    </source>
</evidence>
<protein>
    <recommendedName>
        <fullName evidence="6">Mediator of RNA polymerase II transcription subunit 17</fullName>
    </recommendedName>
    <alternativeName>
        <fullName evidence="6">Mediator complex subunit 17</fullName>
    </alternativeName>
</protein>
<feature type="transmembrane region" description="Helical" evidence="8">
    <location>
        <begin position="826"/>
        <end position="847"/>
    </location>
</feature>
<evidence type="ECO:0000256" key="6">
    <source>
        <dbReference type="RuleBase" id="RU364140"/>
    </source>
</evidence>
<proteinExistence type="inferred from homology"/>
<dbReference type="Pfam" id="PF15697">
    <property type="entry name" value="DUF4666"/>
    <property type="match status" value="1"/>
</dbReference>
<accession>A0AAE1R568</accession>
<dbReference type="Proteomes" id="UP001291623">
    <property type="component" value="Unassembled WGS sequence"/>
</dbReference>
<gene>
    <name evidence="6" type="primary">MED17</name>
    <name evidence="9" type="ORF">RND71_037311</name>
</gene>
<dbReference type="PANTHER" id="PTHR13114">
    <property type="entry name" value="MEDIATOR OF RNA POLYMERASE II TRANSCRIPTION SUBUNIT 17"/>
    <property type="match status" value="1"/>
</dbReference>
<comment type="caution">
    <text evidence="9">The sequence shown here is derived from an EMBL/GenBank/DDBJ whole genome shotgun (WGS) entry which is preliminary data.</text>
</comment>
<name>A0AAE1R568_9SOLA</name>
<dbReference type="SUPFAM" id="SSF81901">
    <property type="entry name" value="HCP-like"/>
    <property type="match status" value="1"/>
</dbReference>
<keyword evidence="10" id="KW-1185">Reference proteome</keyword>
<feature type="compositionally biased region" description="Basic and acidic residues" evidence="7">
    <location>
        <begin position="39"/>
        <end position="60"/>
    </location>
</feature>
<feature type="transmembrane region" description="Helical" evidence="8">
    <location>
        <begin position="859"/>
        <end position="879"/>
    </location>
</feature>
<comment type="subcellular location">
    <subcellularLocation>
        <location evidence="1 6">Nucleus</location>
    </subcellularLocation>
</comment>
<feature type="region of interest" description="Disordered" evidence="7">
    <location>
        <begin position="331"/>
        <end position="358"/>
    </location>
</feature>
<dbReference type="InterPro" id="IPR031421">
    <property type="entry name" value="DUF4666"/>
</dbReference>
<feature type="compositionally biased region" description="Basic and acidic residues" evidence="7">
    <location>
        <begin position="343"/>
        <end position="358"/>
    </location>
</feature>
<comment type="similarity">
    <text evidence="2 6">Belongs to the Mediator complex subunit 17 family.</text>
</comment>
<comment type="function">
    <text evidence="6">Component of the Mediator complex, a coactivator involved in the regulated transcription of nearly all RNA polymerase II-dependent genes. Mediator functions as a bridge to convey information from gene-specific regulatory proteins to the basal RNA polymerase II transcription machinery. Mediator is recruited to promoters by direct interactions with regulatory proteins and serves as a scaffold for the assembly of a functional preinitiation complex with RNA polymerase II and the general transcription factors.</text>
</comment>
<evidence type="ECO:0000313" key="9">
    <source>
        <dbReference type="EMBL" id="KAK4344217.1"/>
    </source>
</evidence>
<keyword evidence="8" id="KW-0812">Transmembrane</keyword>
<dbReference type="GO" id="GO:0006357">
    <property type="term" value="P:regulation of transcription by RNA polymerase II"/>
    <property type="evidence" value="ECO:0007669"/>
    <property type="project" value="InterPro"/>
</dbReference>
<dbReference type="GO" id="GO:0070847">
    <property type="term" value="C:core mediator complex"/>
    <property type="evidence" value="ECO:0007669"/>
    <property type="project" value="TreeGrafter"/>
</dbReference>
<comment type="subunit">
    <text evidence="6">Component of the Mediator complex.</text>
</comment>
<keyword evidence="8" id="KW-0472">Membrane</keyword>
<dbReference type="SMART" id="SM00671">
    <property type="entry name" value="SEL1"/>
    <property type="match status" value="2"/>
</dbReference>
<sequence length="1190" mass="134283">MAEPAIGEMLPRSEISFRRQGSSGLIWDDKLLSGELKKISTHEDQEEHKKKEKRLSEPKPIKSRVTDNYMQPSIDPPSPKVSGCCGIFGKPVKAQKPRRNVKRNDIGYDEKTVNLIRRIDFAWAVEREEPSKKQKKSSSSSASSKETSSNQPWQWQSLVENLRLAHQELQVIIDLIHTVETNDAVTVAGMTRPKQLPNEHLSDLAVSMATKLQCFRHLGKYFKQSAKALEQQVAREARFYGALIRLQQNWKVKWHRMVAAASGNEGFYIDLFDTSLYDPAVAFRPSSASVVRIEHDPAGMLAVNLLPNSCHTLQFEFFGASALSGVIKHSRTKPKGSFEDSSGETKREKSDDEHVRETHSTLREVHRAIFDEQVFDLVNREAFNPALGADVTGLQENLLRLSIGQRASLSISLVPSTEDDQTANAVDDEHSETAIVSFESVDASKLDEGKLDFKKLGFLNRISFEIYLQQLFHEHVFIKNKKRLSSLGKPQISAQPTKDGPNLLGHFCISLAHRIFSNKVLAELESLVSRTPYVQLISHPTWHSRTSSWTLSMNVPESILHAGSLSHSSDYVKNVKSHFRTKVLVRDDCISLEGEGAPNVVGLFKGKPDSTCPMNRCDCGLSDLSMVLLQQVASQVIRWLHEEALMVGIKANQDFLSLSFELEQGETLSLVAHIDPEDVQGCISWWLLMEDGFSEESKLQMDLNNVESETRKFLGYLSLEVLYSTLMDMVSQNFVNMSGGTPVGGGGYVRQRLSQGYGSSGDDLEDDACSILVSQSYPIPRTRTWTEIVENFLWIASAFFIVYYGDRHHNLIFLLWHDDRIRRIPLYIGMFGVGLNVLFFIYTSMLAFGVRKSYEKWEISSTAALPFITMLGLLSFLLFDTEKILMVLNTGRKKMFRSFLREAVSKQLSYHPAVTKQLYFHPFQFHSERQMHSRNKKAMEYIARGWNALQEVDRVIDYCEHNDKRLIPSLRTAKENFELALEADNSNTHARYWLSKLHLKYHVPGACKAVGAALLVEAAEMGDPEAQFELGCRLRVENEYVQSDQQAFYYLEKAVDQLHPGALYLFGAVYLTGDCVKKDVGSALWCFHRASQKGHAGAAIAYGSLLLTGVELPESITRFYVKRGSSSRISRRNGVDPELNPIELAREQFEIAAKAGSDLGFRWLQRLDEEIEIVLGKSDKFDDESMAAAA</sequence>
<dbReference type="Pfam" id="PF10156">
    <property type="entry name" value="Med17"/>
    <property type="match status" value="1"/>
</dbReference>
<keyword evidence="5 6" id="KW-0539">Nucleus</keyword>
<organism evidence="9 10">
    <name type="scientific">Anisodus tanguticus</name>
    <dbReference type="NCBI Taxonomy" id="243964"/>
    <lineage>
        <taxon>Eukaryota</taxon>
        <taxon>Viridiplantae</taxon>
        <taxon>Streptophyta</taxon>
        <taxon>Embryophyta</taxon>
        <taxon>Tracheophyta</taxon>
        <taxon>Spermatophyta</taxon>
        <taxon>Magnoliopsida</taxon>
        <taxon>eudicotyledons</taxon>
        <taxon>Gunneridae</taxon>
        <taxon>Pentapetalae</taxon>
        <taxon>asterids</taxon>
        <taxon>lamiids</taxon>
        <taxon>Solanales</taxon>
        <taxon>Solanaceae</taxon>
        <taxon>Solanoideae</taxon>
        <taxon>Hyoscyameae</taxon>
        <taxon>Anisodus</taxon>
    </lineage>
</organism>
<feature type="region of interest" description="Disordered" evidence="7">
    <location>
        <begin position="39"/>
        <end position="80"/>
    </location>
</feature>